<dbReference type="InterPro" id="IPR006201">
    <property type="entry name" value="Neur_channel"/>
</dbReference>
<dbReference type="CDD" id="cd18989">
    <property type="entry name" value="LGIC_ECD_cation"/>
    <property type="match status" value="1"/>
</dbReference>
<feature type="transmembrane region" description="Helical" evidence="1">
    <location>
        <begin position="249"/>
        <end position="269"/>
    </location>
</feature>
<keyword evidence="5" id="KW-1185">Reference proteome</keyword>
<dbReference type="GO" id="GO:0004888">
    <property type="term" value="F:transmembrane signaling receptor activity"/>
    <property type="evidence" value="ECO:0007669"/>
    <property type="project" value="InterPro"/>
</dbReference>
<proteinExistence type="predicted"/>
<evidence type="ECO:0000259" key="3">
    <source>
        <dbReference type="Pfam" id="PF02931"/>
    </source>
</evidence>
<feature type="transmembrane region" description="Helical" evidence="1">
    <location>
        <begin position="313"/>
        <end position="335"/>
    </location>
</feature>
<keyword evidence="2" id="KW-0732">Signal</keyword>
<dbReference type="GO" id="GO:0016020">
    <property type="term" value="C:membrane"/>
    <property type="evidence" value="ECO:0007669"/>
    <property type="project" value="InterPro"/>
</dbReference>
<name>A0A8W7JVG5_ANOAL</name>
<feature type="domain" description="Neurotransmitter-gated ion-channel ligand-binding" evidence="3">
    <location>
        <begin position="43"/>
        <end position="247"/>
    </location>
</feature>
<keyword evidence="1" id="KW-0812">Transmembrane</keyword>
<dbReference type="PANTHER" id="PTHR18945">
    <property type="entry name" value="NEUROTRANSMITTER GATED ION CHANNEL"/>
    <property type="match status" value="1"/>
</dbReference>
<feature type="transmembrane region" description="Helical" evidence="1">
    <location>
        <begin position="281"/>
        <end position="301"/>
    </location>
</feature>
<protein>
    <recommendedName>
        <fullName evidence="3">Neurotransmitter-gated ion-channel ligand-binding domain-containing protein</fullName>
    </recommendedName>
</protein>
<reference evidence="4" key="2">
    <citation type="submission" date="2022-08" db="UniProtKB">
        <authorList>
            <consortium name="EnsemblMetazoa"/>
        </authorList>
    </citation>
    <scope>IDENTIFICATION</scope>
    <source>
        <strain evidence="4">STECLA/ALBI9_A</strain>
    </source>
</reference>
<sequence length="434" mass="49636">MNSHRAVCTKNAVLFGLITFILSHVPQSASISCGKDSVNVENQLKQSLLCNGYRSEARPRKDPAQTVNLTVSFFVMGYEFDEDDDLLELNVWFNMQWNDEFLVWNRTEWNGIQRMAINSDDIWLPDFQHITSYNKPEMLADCTNPACSVAWNGSVYCVPRCNMNAKCAASYNRWPFDVHQCNLWYGTWVNSMNEVDMHTEDLCLQGESDFSSPRWSIVSLEKNRAVVKSSDEYMYTILKMDLILVRKNGFDTVAVLCPIMVLAFLNLYIVWLRSSCLERKLLLALSMACHFGFLQQLQWVLPYNRDTVPGLLVFLQSSVIITGLLVVVTLLNCWARAALSHEHMTNASWFGRFMGRFSQNRVAELILAADYLELSYQVTKDESDHHGLQIAKLFDRVIAIACLVTYVVLLLVYIPFGYQRLSSSGVKCMFSFAP</sequence>
<dbReference type="AlphaFoldDB" id="A0A8W7JVG5"/>
<evidence type="ECO:0000313" key="5">
    <source>
        <dbReference type="Proteomes" id="UP000069272"/>
    </source>
</evidence>
<evidence type="ECO:0000313" key="4">
    <source>
        <dbReference type="EnsemblMetazoa" id="AALB007965-PA"/>
    </source>
</evidence>
<dbReference type="SUPFAM" id="SSF63712">
    <property type="entry name" value="Nicotinic receptor ligand binding domain-like"/>
    <property type="match status" value="1"/>
</dbReference>
<feature type="chain" id="PRO_5036497004" description="Neurotransmitter-gated ion-channel ligand-binding domain-containing protein" evidence="2">
    <location>
        <begin position="24"/>
        <end position="434"/>
    </location>
</feature>
<keyword evidence="1" id="KW-1133">Transmembrane helix</keyword>
<accession>A0A8W7JVG5</accession>
<dbReference type="Pfam" id="PF02931">
    <property type="entry name" value="Neur_chan_LBD"/>
    <property type="match status" value="1"/>
</dbReference>
<dbReference type="InterPro" id="IPR006202">
    <property type="entry name" value="Neur_chan_lig-bd"/>
</dbReference>
<evidence type="ECO:0000256" key="1">
    <source>
        <dbReference type="SAM" id="Phobius"/>
    </source>
</evidence>
<dbReference type="InterPro" id="IPR036734">
    <property type="entry name" value="Neur_chan_lig-bd_sf"/>
</dbReference>
<feature type="transmembrane region" description="Helical" evidence="1">
    <location>
        <begin position="397"/>
        <end position="416"/>
    </location>
</feature>
<dbReference type="GO" id="GO:0005230">
    <property type="term" value="F:extracellular ligand-gated monoatomic ion channel activity"/>
    <property type="evidence" value="ECO:0007669"/>
    <property type="project" value="InterPro"/>
</dbReference>
<keyword evidence="1" id="KW-0472">Membrane</keyword>
<dbReference type="Gene3D" id="2.70.170.10">
    <property type="entry name" value="Neurotransmitter-gated ion-channel ligand-binding domain"/>
    <property type="match status" value="1"/>
</dbReference>
<dbReference type="PROSITE" id="PS51257">
    <property type="entry name" value="PROKAR_LIPOPROTEIN"/>
    <property type="match status" value="1"/>
</dbReference>
<organism evidence="4 5">
    <name type="scientific">Anopheles albimanus</name>
    <name type="common">New world malaria mosquito</name>
    <dbReference type="NCBI Taxonomy" id="7167"/>
    <lineage>
        <taxon>Eukaryota</taxon>
        <taxon>Metazoa</taxon>
        <taxon>Ecdysozoa</taxon>
        <taxon>Arthropoda</taxon>
        <taxon>Hexapoda</taxon>
        <taxon>Insecta</taxon>
        <taxon>Pterygota</taxon>
        <taxon>Neoptera</taxon>
        <taxon>Endopterygota</taxon>
        <taxon>Diptera</taxon>
        <taxon>Nematocera</taxon>
        <taxon>Culicoidea</taxon>
        <taxon>Culicidae</taxon>
        <taxon>Anophelinae</taxon>
        <taxon>Anopheles</taxon>
    </lineage>
</organism>
<dbReference type="EnsemblMetazoa" id="AALB007965-RA">
    <property type="protein sequence ID" value="AALB007965-PA"/>
    <property type="gene ID" value="AALB007965"/>
</dbReference>
<reference evidence="4 5" key="1">
    <citation type="journal article" date="2017" name="G3 (Bethesda)">
        <title>The Physical Genome Mapping of Anopheles albimanus Corrected Scaffold Misassemblies and Identified Interarm Rearrangements in Genus Anopheles.</title>
        <authorList>
            <person name="Artemov G.N."/>
            <person name="Peery A.N."/>
            <person name="Jiang X."/>
            <person name="Tu Z."/>
            <person name="Stegniy V.N."/>
            <person name="Sharakhova M.V."/>
            <person name="Sharakhov I.V."/>
        </authorList>
    </citation>
    <scope>NUCLEOTIDE SEQUENCE [LARGE SCALE GENOMIC DNA]</scope>
    <source>
        <strain evidence="4 5">ALBI9_A</strain>
    </source>
</reference>
<evidence type="ECO:0000256" key="2">
    <source>
        <dbReference type="SAM" id="SignalP"/>
    </source>
</evidence>
<dbReference type="Proteomes" id="UP000069272">
    <property type="component" value="Chromosome 2L"/>
</dbReference>
<feature type="signal peptide" evidence="2">
    <location>
        <begin position="1"/>
        <end position="23"/>
    </location>
</feature>